<organism evidence="3 4">
    <name type="scientific">Neolentinus lepideus HHB14362 ss-1</name>
    <dbReference type="NCBI Taxonomy" id="1314782"/>
    <lineage>
        <taxon>Eukaryota</taxon>
        <taxon>Fungi</taxon>
        <taxon>Dikarya</taxon>
        <taxon>Basidiomycota</taxon>
        <taxon>Agaricomycotina</taxon>
        <taxon>Agaricomycetes</taxon>
        <taxon>Gloeophyllales</taxon>
        <taxon>Gloeophyllaceae</taxon>
        <taxon>Neolentinus</taxon>
    </lineage>
</organism>
<dbReference type="PANTHER" id="PTHR28208:SF3">
    <property type="entry name" value="PHOSPHATIDATE PHOSPHATASE APP1"/>
    <property type="match status" value="1"/>
</dbReference>
<feature type="compositionally biased region" description="Acidic residues" evidence="1">
    <location>
        <begin position="117"/>
        <end position="135"/>
    </location>
</feature>
<reference evidence="3 4" key="1">
    <citation type="journal article" date="2016" name="Mol. Biol. Evol.">
        <title>Comparative Genomics of Early-Diverging Mushroom-Forming Fungi Provides Insights into the Origins of Lignocellulose Decay Capabilities.</title>
        <authorList>
            <person name="Nagy L.G."/>
            <person name="Riley R."/>
            <person name="Tritt A."/>
            <person name="Adam C."/>
            <person name="Daum C."/>
            <person name="Floudas D."/>
            <person name="Sun H."/>
            <person name="Yadav J.S."/>
            <person name="Pangilinan J."/>
            <person name="Larsson K.H."/>
            <person name="Matsuura K."/>
            <person name="Barry K."/>
            <person name="Labutti K."/>
            <person name="Kuo R."/>
            <person name="Ohm R.A."/>
            <person name="Bhattacharya S.S."/>
            <person name="Shirouzu T."/>
            <person name="Yoshinaga Y."/>
            <person name="Martin F.M."/>
            <person name="Grigoriev I.V."/>
            <person name="Hibbett D.S."/>
        </authorList>
    </citation>
    <scope>NUCLEOTIDE SEQUENCE [LARGE SCALE GENOMIC DNA]</scope>
    <source>
        <strain evidence="3 4">HHB14362 ss-1</strain>
    </source>
</reference>
<dbReference type="OrthoDB" id="2117591at2759"/>
<sequence>MTWSDTGGTWGLTVSLTIRYHLLLDHEFDIQISVSGFAVSHRPPEYATRAQKAFLRMARGFAALPKLPGQLPSDPPAILAAEQDFLRKNPLPPPPSDIPDDYDIQTLEASLRLVTAENEEQQDGGDEDGSFDFEDPSSSATSSVASSYASTSSLGPGTPTLPDTGLPSDAVRRMHANLESRLEPFWTTALSGRVVRISIYTSPIAGVPDTDLSTLAEVLPTPLMTQDVLTGIDGSFQNTVVISWSRICAYNFHGTLADTSREHEFFVRTELLPSPLSRASSSPTAYYTPNTGFHARHPPSNLPTSGIHVSVTHAPVRVISDIDDTIKLSNVLSGARAVFHNVFVKELEEVVVSGMSEWYTEMWKRGVRFHYVSNGPFELLPVINDFIQISHLPPGSIKLRSYGRRSLFNGLLSTPATRKRSGVVGVLDAFPESQFLLVGDTGEQDLELYSVIAAERPKQILAIFVRDATVDENVDPVDDPTGQNWKPLNPTTLDRNQTVKPSKGTKIPALTPLLTGRPYPKRLVSASVSPSSATPKFTKAHSLDRSPPISSVDGPGYFTLDTPSTPTYAMGFSTEPEYATSISSDTSNSSAPLSGRSSRIWIPGGSRQTSSQYYISDAERRRLDLQTRIWKARSQIPRHIRLRIFRRPEECVEAFEILGRMQSN</sequence>
<dbReference type="InterPro" id="IPR019236">
    <property type="entry name" value="APP1_cat"/>
</dbReference>
<accession>A0A165SGQ1</accession>
<evidence type="ECO:0000313" key="3">
    <source>
        <dbReference type="EMBL" id="KZT25132.1"/>
    </source>
</evidence>
<name>A0A165SGQ1_9AGAM</name>
<evidence type="ECO:0000313" key="4">
    <source>
        <dbReference type="Proteomes" id="UP000076761"/>
    </source>
</evidence>
<keyword evidence="4" id="KW-1185">Reference proteome</keyword>
<feature type="domain" description="Phosphatidate phosphatase APP1 catalytic" evidence="2">
    <location>
        <begin position="316"/>
        <end position="467"/>
    </location>
</feature>
<evidence type="ECO:0000259" key="2">
    <source>
        <dbReference type="Pfam" id="PF09949"/>
    </source>
</evidence>
<feature type="compositionally biased region" description="Low complexity" evidence="1">
    <location>
        <begin position="525"/>
        <end position="535"/>
    </location>
</feature>
<dbReference type="InParanoid" id="A0A165SGQ1"/>
<dbReference type="Pfam" id="PF09949">
    <property type="entry name" value="APP1_cat"/>
    <property type="match status" value="1"/>
</dbReference>
<dbReference type="PANTHER" id="PTHR28208">
    <property type="entry name" value="PHOSPHATIDATE PHOSPHATASE APP1"/>
    <property type="match status" value="1"/>
</dbReference>
<proteinExistence type="predicted"/>
<protein>
    <recommendedName>
        <fullName evidence="2">Phosphatidate phosphatase APP1 catalytic domain-containing protein</fullName>
    </recommendedName>
</protein>
<dbReference type="AlphaFoldDB" id="A0A165SGQ1"/>
<feature type="region of interest" description="Disordered" evidence="1">
    <location>
        <begin position="525"/>
        <end position="556"/>
    </location>
</feature>
<evidence type="ECO:0000256" key="1">
    <source>
        <dbReference type="SAM" id="MobiDB-lite"/>
    </source>
</evidence>
<dbReference type="Proteomes" id="UP000076761">
    <property type="component" value="Unassembled WGS sequence"/>
</dbReference>
<feature type="region of interest" description="Disordered" evidence="1">
    <location>
        <begin position="117"/>
        <end position="168"/>
    </location>
</feature>
<dbReference type="STRING" id="1314782.A0A165SGQ1"/>
<dbReference type="GO" id="GO:0008195">
    <property type="term" value="F:phosphatidate phosphatase activity"/>
    <property type="evidence" value="ECO:0007669"/>
    <property type="project" value="InterPro"/>
</dbReference>
<dbReference type="InterPro" id="IPR052935">
    <property type="entry name" value="Mg2+_PAP"/>
</dbReference>
<dbReference type="EMBL" id="KV425573">
    <property type="protein sequence ID" value="KZT25132.1"/>
    <property type="molecule type" value="Genomic_DNA"/>
</dbReference>
<dbReference type="GO" id="GO:0030479">
    <property type="term" value="C:actin cortical patch"/>
    <property type="evidence" value="ECO:0007669"/>
    <property type="project" value="TreeGrafter"/>
</dbReference>
<feature type="compositionally biased region" description="Low complexity" evidence="1">
    <location>
        <begin position="136"/>
        <end position="168"/>
    </location>
</feature>
<gene>
    <name evidence="3" type="ORF">NEOLEDRAFT_366510</name>
</gene>